<accession>A0AAT9GWQ4</accession>
<evidence type="ECO:0000313" key="1">
    <source>
        <dbReference type="EMBL" id="BFM41661.1"/>
    </source>
</evidence>
<dbReference type="AlphaFoldDB" id="A0AAT9GWQ4"/>
<evidence type="ECO:0008006" key="2">
    <source>
        <dbReference type="Google" id="ProtNLM"/>
    </source>
</evidence>
<dbReference type="InterPro" id="IPR010064">
    <property type="entry name" value="HK97-gp10_tail"/>
</dbReference>
<organism evidence="1">
    <name type="scientific">Flavobacterium sp. CFS9</name>
    <dbReference type="NCBI Taxonomy" id="3143118"/>
    <lineage>
        <taxon>Bacteria</taxon>
        <taxon>Pseudomonadati</taxon>
        <taxon>Bacteroidota</taxon>
        <taxon>Flavobacteriia</taxon>
        <taxon>Flavobacteriales</taxon>
        <taxon>Flavobacteriaceae</taxon>
        <taxon>Flavobacterium</taxon>
    </lineage>
</organism>
<dbReference type="NCBIfam" id="TIGR01725">
    <property type="entry name" value="phge_HK97_gp10"/>
    <property type="match status" value="1"/>
</dbReference>
<dbReference type="EMBL" id="AP031573">
    <property type="protein sequence ID" value="BFM41661.1"/>
    <property type="molecule type" value="Genomic_DNA"/>
</dbReference>
<proteinExistence type="predicted"/>
<protein>
    <recommendedName>
        <fullName evidence="2">Phage protein, HK97 gp10 family</fullName>
    </recommendedName>
</protein>
<dbReference type="RefSeq" id="WP_369616916.1">
    <property type="nucleotide sequence ID" value="NZ_AP031573.1"/>
</dbReference>
<gene>
    <name evidence="1" type="ORF">CFS9_03020</name>
</gene>
<name>A0AAT9GWQ4_9FLAO</name>
<sequence length="168" mass="18957">MNNPLFDVEGFSELKAKISQLANDKDKKREVFIILRQIANPTLQAARSFVPVSSKKHKARGKLIEPGNLKKSLGYITGKQENPTIYVGTRAKGVNNGWYGHFVERGVNKYRKGFKRKRKRGVNDHASIGKTKATPFMAMAYQATSSQVTSEAKQKMAKFIQRRIDKLS</sequence>
<dbReference type="Pfam" id="PF04883">
    <property type="entry name" value="HK97-gp10_like"/>
    <property type="match status" value="1"/>
</dbReference>
<reference evidence="1" key="1">
    <citation type="submission" date="2024-05" db="EMBL/GenBank/DDBJ databases">
        <title>Whole-Genome Sequence of CFS9, a Potential Fish Probiotic Isolated from the Body Surface of Silurus asotus.</title>
        <authorList>
            <person name="Kojima M."/>
            <person name="Tobioka K."/>
            <person name="Yokota K."/>
            <person name="Nakatani H."/>
            <person name="Hori K."/>
            <person name="Tamaru Y."/>
            <person name="Okazaki F."/>
        </authorList>
    </citation>
    <scope>NUCLEOTIDE SEQUENCE</scope>
    <source>
        <strain evidence="1">CFS9</strain>
    </source>
</reference>